<dbReference type="HOGENOM" id="CLU_097794_0_0_2"/>
<dbReference type="Gene3D" id="3.40.50.300">
    <property type="entry name" value="P-loop containing nucleotide triphosphate hydrolases"/>
    <property type="match status" value="1"/>
</dbReference>
<accession>E1QSC6</accession>
<protein>
    <submittedName>
        <fullName evidence="4">AAA ATPase</fullName>
    </submittedName>
</protein>
<dbReference type="GO" id="GO:0005524">
    <property type="term" value="F:ATP binding"/>
    <property type="evidence" value="ECO:0007669"/>
    <property type="project" value="UniProtKB-KW"/>
</dbReference>
<dbReference type="InterPro" id="IPR003593">
    <property type="entry name" value="AAA+_ATPase"/>
</dbReference>
<dbReference type="InterPro" id="IPR027417">
    <property type="entry name" value="P-loop_NTPase"/>
</dbReference>
<dbReference type="PANTHER" id="PTHR43637:SF1">
    <property type="entry name" value="UPF0273 PROTEIN TM_0370"/>
    <property type="match status" value="1"/>
</dbReference>
<organism evidence="4 5">
    <name type="scientific">Vulcanisaeta distributa (strain DSM 14429 / JCM 11212 / NBRC 100878 / IC-017)</name>
    <dbReference type="NCBI Taxonomy" id="572478"/>
    <lineage>
        <taxon>Archaea</taxon>
        <taxon>Thermoproteota</taxon>
        <taxon>Thermoprotei</taxon>
        <taxon>Thermoproteales</taxon>
        <taxon>Thermoproteaceae</taxon>
        <taxon>Vulcanisaeta</taxon>
    </lineage>
</organism>
<evidence type="ECO:0000259" key="3">
    <source>
        <dbReference type="SMART" id="SM00382"/>
    </source>
</evidence>
<reference evidence="4 5" key="1">
    <citation type="journal article" date="2010" name="Stand. Genomic Sci.">
        <title>Complete genome sequence of Vulcanisaeta distributa type strain (IC-017).</title>
        <authorList>
            <person name="Mavromatis K."/>
            <person name="Sikorski J."/>
            <person name="Pabst E."/>
            <person name="Teshima H."/>
            <person name="Lapidus A."/>
            <person name="Lucas S."/>
            <person name="Nolan M."/>
            <person name="Glavina Del Rio T."/>
            <person name="Cheng J.F."/>
            <person name="Bruce D."/>
            <person name="Goodwin L."/>
            <person name="Pitluck S."/>
            <person name="Liolios K."/>
            <person name="Ivanova N."/>
            <person name="Mikhailova N."/>
            <person name="Pati A."/>
            <person name="Chen A."/>
            <person name="Palaniappan K."/>
            <person name="Land M."/>
            <person name="Hauser L."/>
            <person name="Chang Y.J."/>
            <person name="Jeffries C.D."/>
            <person name="Rohde M."/>
            <person name="Spring S."/>
            <person name="Goker M."/>
            <person name="Wirth R."/>
            <person name="Woyke T."/>
            <person name="Bristow J."/>
            <person name="Eisen J.A."/>
            <person name="Markowitz V."/>
            <person name="Hugenholtz P."/>
            <person name="Klenk H.P."/>
            <person name="Kyrpides N.C."/>
        </authorList>
    </citation>
    <scope>NUCLEOTIDE SEQUENCE [LARGE SCALE GENOMIC DNA]</scope>
    <source>
        <strain evidence="5">DSM 14429 / JCM 11212 / NBRC 100878 / IC-017</strain>
    </source>
</reference>
<dbReference type="PANTHER" id="PTHR43637">
    <property type="entry name" value="UPF0273 PROTEIN TM_0370"/>
    <property type="match status" value="1"/>
</dbReference>
<feature type="domain" description="AAA+ ATPase" evidence="3">
    <location>
        <begin position="32"/>
        <end position="200"/>
    </location>
</feature>
<evidence type="ECO:0000313" key="5">
    <source>
        <dbReference type="Proteomes" id="UP000006681"/>
    </source>
</evidence>
<dbReference type="STRING" id="572478.Vdis_0106"/>
<keyword evidence="1" id="KW-0547">Nucleotide-binding</keyword>
<dbReference type="EMBL" id="CP002100">
    <property type="protein sequence ID" value="ADN49519.1"/>
    <property type="molecule type" value="Genomic_DNA"/>
</dbReference>
<keyword evidence="5" id="KW-1185">Reference proteome</keyword>
<gene>
    <name evidence="4" type="ordered locus">Vdis_0106</name>
</gene>
<evidence type="ECO:0000313" key="4">
    <source>
        <dbReference type="EMBL" id="ADN49519.1"/>
    </source>
</evidence>
<dbReference type="InterPro" id="IPR014774">
    <property type="entry name" value="KaiC-like_dom"/>
</dbReference>
<reference evidence="5" key="2">
    <citation type="journal article" date="2010" name="Stand. Genomic Sci.">
        <title>Complete genome sequence of Vulcanisaeta distributa type strain (IC-017T).</title>
        <authorList>
            <person name="Mavromatis K."/>
            <person name="Sikorski J."/>
            <person name="Pabst E."/>
            <person name="Teshima H."/>
            <person name="Lapidus A."/>
            <person name="Lucas S."/>
            <person name="Nolan M."/>
            <person name="Glavina Del Rio T."/>
            <person name="Cheng J."/>
            <person name="Bruce D."/>
            <person name="Goodwin L."/>
            <person name="Pitluck S."/>
            <person name="Liolios K."/>
            <person name="Ivanova N."/>
            <person name="Mikhailova N."/>
            <person name="Pati A."/>
            <person name="Chen A."/>
            <person name="Palaniappan K."/>
            <person name="Land M."/>
            <person name="Hauser L."/>
            <person name="Chang Y."/>
            <person name="Jeffries C."/>
            <person name="Rohde M."/>
            <person name="Spring S."/>
            <person name="Goker M."/>
            <person name="Wirth R."/>
            <person name="Woyke T."/>
            <person name="Bristow J."/>
            <person name="Eisen J."/>
            <person name="Markowitz V."/>
            <person name="Hugenholtz P."/>
            <person name="Klenk H."/>
            <person name="Kyrpides N."/>
        </authorList>
    </citation>
    <scope>NUCLEOTIDE SEQUENCE [LARGE SCALE GENOMIC DNA]</scope>
    <source>
        <strain evidence="5">DSM 14429 / JCM 11212 / NBRC 100878 / IC-017</strain>
    </source>
</reference>
<keyword evidence="2" id="KW-0067">ATP-binding</keyword>
<proteinExistence type="predicted"/>
<dbReference type="AlphaFoldDB" id="E1QSC6"/>
<dbReference type="Pfam" id="PF06745">
    <property type="entry name" value="ATPase"/>
    <property type="match status" value="1"/>
</dbReference>
<dbReference type="SMART" id="SM00382">
    <property type="entry name" value="AAA"/>
    <property type="match status" value="1"/>
</dbReference>
<evidence type="ECO:0000256" key="1">
    <source>
        <dbReference type="ARBA" id="ARBA00022741"/>
    </source>
</evidence>
<dbReference type="SUPFAM" id="SSF52540">
    <property type="entry name" value="P-loop containing nucleoside triphosphate hydrolases"/>
    <property type="match status" value="1"/>
</dbReference>
<dbReference type="eggNOG" id="arCOG05482">
    <property type="taxonomic scope" value="Archaea"/>
</dbReference>
<name>E1QSC6_VULDI</name>
<evidence type="ECO:0000256" key="2">
    <source>
        <dbReference type="ARBA" id="ARBA00022840"/>
    </source>
</evidence>
<dbReference type="KEGG" id="vdi:Vdis_0106"/>
<dbReference type="Proteomes" id="UP000006681">
    <property type="component" value="Chromosome"/>
</dbReference>
<sequence length="262" mass="29641">MLNYFVLAYSLVVMDFLKCQVLEDLLPTGFPFGYLVLIRGDLGMGKTLLVKLLAKSILSNYPLIYVSFDDNPESVINDLKEFSNRLFIIDGFTLSDQRRVKAANVIDVITELDPGQLISKVSQAVYSRNARGLIIDSINDLLINIDPRGLIAMLKQFKSLSRLYNMITFIVAHVTTEDIDNLLNSIEYVFDGVIEMEFDENMANLGIPVRRMRVKRMKGVSHSMNWYYFTTAKGTIVPVDINEIRNILKNTLESLGIQVQGG</sequence>